<evidence type="ECO:0000256" key="6">
    <source>
        <dbReference type="ARBA" id="ARBA00022619"/>
    </source>
</evidence>
<dbReference type="PROSITE" id="PS51747">
    <property type="entry name" value="CYT_DCMP_DEAMINASES_2"/>
    <property type="match status" value="1"/>
</dbReference>
<protein>
    <recommendedName>
        <fullName evidence="14">Riboflavin biosynthesis protein RibD</fullName>
    </recommendedName>
    <domain>
        <recommendedName>
            <fullName evidence="14">Diaminohydroxyphosphoribosylaminopyrimidine deaminase</fullName>
            <shortName evidence="14">DRAP deaminase</shortName>
            <ecNumber evidence="14">3.5.4.26</ecNumber>
        </recommendedName>
        <alternativeName>
            <fullName evidence="14">Riboflavin-specific deaminase</fullName>
        </alternativeName>
    </domain>
    <domain>
        <recommendedName>
            <fullName evidence="14">5-amino-6-(5-phosphoribosylamino)uracil reductase</fullName>
            <ecNumber evidence="14">1.1.1.193</ecNumber>
        </recommendedName>
        <alternativeName>
            <fullName evidence="14">HTP reductase</fullName>
        </alternativeName>
    </domain>
</protein>
<dbReference type="InterPro" id="IPR002734">
    <property type="entry name" value="RibDG_C"/>
</dbReference>
<comment type="catalytic activity">
    <reaction evidence="13 14">
        <text>2,5-diamino-6-hydroxy-4-(5-phosphoribosylamino)-pyrimidine + H2O + H(+) = 5-amino-6-(5-phospho-D-ribosylamino)uracil + NH4(+)</text>
        <dbReference type="Rhea" id="RHEA:21868"/>
        <dbReference type="ChEBI" id="CHEBI:15377"/>
        <dbReference type="ChEBI" id="CHEBI:15378"/>
        <dbReference type="ChEBI" id="CHEBI:28938"/>
        <dbReference type="ChEBI" id="CHEBI:58453"/>
        <dbReference type="ChEBI" id="CHEBI:58614"/>
        <dbReference type="EC" id="3.5.4.26"/>
    </reaction>
</comment>
<comment type="cofactor">
    <cofactor evidence="14">
        <name>Zn(2+)</name>
        <dbReference type="ChEBI" id="CHEBI:29105"/>
    </cofactor>
    <text evidence="14">Binds 1 zinc ion.</text>
</comment>
<dbReference type="InterPro" id="IPR016193">
    <property type="entry name" value="Cytidine_deaminase-like"/>
</dbReference>
<evidence type="ECO:0000256" key="11">
    <source>
        <dbReference type="ARBA" id="ARBA00023268"/>
    </source>
</evidence>
<keyword evidence="8 14" id="KW-0862">Zinc</keyword>
<evidence type="ECO:0000256" key="5">
    <source>
        <dbReference type="ARBA" id="ARBA00007417"/>
    </source>
</evidence>
<evidence type="ECO:0000256" key="3">
    <source>
        <dbReference type="ARBA" id="ARBA00004910"/>
    </source>
</evidence>
<dbReference type="Pfam" id="PF01872">
    <property type="entry name" value="RibD_C"/>
    <property type="match status" value="1"/>
</dbReference>
<dbReference type="CDD" id="cd01284">
    <property type="entry name" value="Riboflavin_deaminase-reductase"/>
    <property type="match status" value="1"/>
</dbReference>
<dbReference type="InterPro" id="IPR004794">
    <property type="entry name" value="Eubact_RibD"/>
</dbReference>
<dbReference type="Pfam" id="PF00383">
    <property type="entry name" value="dCMP_cyt_deam_1"/>
    <property type="match status" value="1"/>
</dbReference>
<keyword evidence="11" id="KW-0511">Multifunctional enzyme</keyword>
<keyword evidence="9 14" id="KW-0521">NADP</keyword>
<evidence type="ECO:0000256" key="9">
    <source>
        <dbReference type="ARBA" id="ARBA00022857"/>
    </source>
</evidence>
<evidence type="ECO:0000259" key="15">
    <source>
        <dbReference type="PROSITE" id="PS51747"/>
    </source>
</evidence>
<evidence type="ECO:0000313" key="17">
    <source>
        <dbReference type="Proteomes" id="UP001322664"/>
    </source>
</evidence>
<organism evidence="16 17">
    <name type="scientific">Lysinibacillus louembei</name>
    <dbReference type="NCBI Taxonomy" id="1470088"/>
    <lineage>
        <taxon>Bacteria</taxon>
        <taxon>Bacillati</taxon>
        <taxon>Bacillota</taxon>
        <taxon>Bacilli</taxon>
        <taxon>Bacillales</taxon>
        <taxon>Bacillaceae</taxon>
        <taxon>Lysinibacillus</taxon>
    </lineage>
</organism>
<proteinExistence type="inferred from homology"/>
<dbReference type="GO" id="GO:0008835">
    <property type="term" value="F:diaminohydroxyphosphoribosylaminopyrimidine deaminase activity"/>
    <property type="evidence" value="ECO:0007669"/>
    <property type="project" value="UniProtKB-EC"/>
</dbReference>
<evidence type="ECO:0000256" key="13">
    <source>
        <dbReference type="ARBA" id="ARBA00049886"/>
    </source>
</evidence>
<dbReference type="PROSITE" id="PS00903">
    <property type="entry name" value="CYT_DCMP_DEAMINASES_1"/>
    <property type="match status" value="1"/>
</dbReference>
<dbReference type="PIRSF" id="PIRSF006769">
    <property type="entry name" value="RibD"/>
    <property type="match status" value="1"/>
</dbReference>
<evidence type="ECO:0000256" key="10">
    <source>
        <dbReference type="ARBA" id="ARBA00023002"/>
    </source>
</evidence>
<evidence type="ECO:0000256" key="14">
    <source>
        <dbReference type="PIRNR" id="PIRNR006769"/>
    </source>
</evidence>
<keyword evidence="7 14" id="KW-0479">Metal-binding</keyword>
<name>A0ABZ0RS08_9BACI</name>
<keyword evidence="6 14" id="KW-0686">Riboflavin biosynthesis</keyword>
<dbReference type="NCBIfam" id="TIGR00227">
    <property type="entry name" value="ribD_Cterm"/>
    <property type="match status" value="1"/>
</dbReference>
<dbReference type="SUPFAM" id="SSF53597">
    <property type="entry name" value="Dihydrofolate reductase-like"/>
    <property type="match status" value="1"/>
</dbReference>
<dbReference type="GO" id="GO:0008703">
    <property type="term" value="F:5-amino-6-(5-phosphoribosylamino)uracil reductase activity"/>
    <property type="evidence" value="ECO:0007669"/>
    <property type="project" value="UniProtKB-EC"/>
</dbReference>
<dbReference type="EC" id="1.1.1.193" evidence="14"/>
<dbReference type="InterPro" id="IPR002125">
    <property type="entry name" value="CMP_dCMP_dom"/>
</dbReference>
<dbReference type="PANTHER" id="PTHR38011:SF7">
    <property type="entry name" value="2,5-DIAMINO-6-RIBOSYLAMINO-4(3H)-PYRIMIDINONE 5'-PHOSPHATE REDUCTASE"/>
    <property type="match status" value="1"/>
</dbReference>
<dbReference type="Proteomes" id="UP001322664">
    <property type="component" value="Chromosome"/>
</dbReference>
<comment type="similarity">
    <text evidence="4 14">In the N-terminal section; belongs to the cytidine and deoxycytidylate deaminase family.</text>
</comment>
<dbReference type="Gene3D" id="3.40.430.10">
    <property type="entry name" value="Dihydrofolate Reductase, subunit A"/>
    <property type="match status" value="1"/>
</dbReference>
<accession>A0ABZ0RS08</accession>
<comment type="pathway">
    <text evidence="2 14">Cofactor biosynthesis; riboflavin biosynthesis; 5-amino-6-(D-ribitylamino)uracil from GTP: step 2/4.</text>
</comment>
<dbReference type="InterPro" id="IPR024072">
    <property type="entry name" value="DHFR-like_dom_sf"/>
</dbReference>
<comment type="pathway">
    <text evidence="3 14">Cofactor biosynthesis; riboflavin biosynthesis; 5-amino-6-(D-ribitylamino)uracil from GTP: step 3/4.</text>
</comment>
<reference evidence="16 17" key="1">
    <citation type="submission" date="2023-09" db="EMBL/GenBank/DDBJ databases">
        <authorList>
            <person name="Page C.A."/>
            <person name="Perez-Diaz I.M."/>
        </authorList>
    </citation>
    <scope>NUCLEOTIDE SEQUENCE [LARGE SCALE GENOMIC DNA]</scope>
    <source>
        <strain evidence="16 17">Ll15</strain>
    </source>
</reference>
<dbReference type="SUPFAM" id="SSF53927">
    <property type="entry name" value="Cytidine deaminase-like"/>
    <property type="match status" value="1"/>
</dbReference>
<evidence type="ECO:0000313" key="16">
    <source>
        <dbReference type="EMBL" id="WPK10920.1"/>
    </source>
</evidence>
<evidence type="ECO:0000256" key="4">
    <source>
        <dbReference type="ARBA" id="ARBA00005259"/>
    </source>
</evidence>
<comment type="function">
    <text evidence="1 14">Converts 2,5-diamino-6-(ribosylamino)-4(3h)-pyrimidinone 5'-phosphate into 5-amino-6-(ribosylamino)-2,4(1h,3h)-pyrimidinedione 5'-phosphate.</text>
</comment>
<dbReference type="EC" id="3.5.4.26" evidence="14"/>
<keyword evidence="14 16" id="KW-0378">Hydrolase</keyword>
<evidence type="ECO:0000256" key="2">
    <source>
        <dbReference type="ARBA" id="ARBA00004882"/>
    </source>
</evidence>
<evidence type="ECO:0000256" key="8">
    <source>
        <dbReference type="ARBA" id="ARBA00022833"/>
    </source>
</evidence>
<dbReference type="InterPro" id="IPR016192">
    <property type="entry name" value="APOBEC/CMP_deaminase_Zn-bd"/>
</dbReference>
<gene>
    <name evidence="16" type="primary">ribD</name>
    <name evidence="16" type="ORF">R6U77_13635</name>
</gene>
<keyword evidence="17" id="KW-1185">Reference proteome</keyword>
<feature type="domain" description="CMP/dCMP-type deaminase" evidence="15">
    <location>
        <begin position="1"/>
        <end position="123"/>
    </location>
</feature>
<dbReference type="RefSeq" id="WP_319836046.1">
    <property type="nucleotide sequence ID" value="NZ_CP137624.1"/>
</dbReference>
<dbReference type="InterPro" id="IPR011549">
    <property type="entry name" value="RibD_C"/>
</dbReference>
<dbReference type="EMBL" id="CP137624">
    <property type="protein sequence ID" value="WPK10920.1"/>
    <property type="molecule type" value="Genomic_DNA"/>
</dbReference>
<sequence>MNDEQAMQFALNLAKSGSNQTSPNPLVGCVITNNQEVVGFGAHLKSGEAHAEINALKIAGEKAKGANVYVTLEPCSHVGRTGPCVEALIKAQVAHVFIATLDPNPLIAGSGARRLEEAGITVSIGLCEDGAKAINEAFFYYIVHRLPYVTLKQAISIDGKINAEKGQRTAITGKEVQKDVHYARSIHDAILVGSNTVCIDNPSLTNRLSSSNKQPIRVVMDRDGKVPSAAKVFNDKMAQTWLFTSKARNLSGVRTFVIEDCSLRNILRTLADEGIMTLYVEAGSQMADVFLQQRFVQKMIIYIAPKLLGSGALSMATLQEEFIFTDVEKIGEAIKLTMTMK</sequence>
<evidence type="ECO:0000256" key="1">
    <source>
        <dbReference type="ARBA" id="ARBA00002151"/>
    </source>
</evidence>
<dbReference type="PANTHER" id="PTHR38011">
    <property type="entry name" value="DIHYDROFOLATE REDUCTASE FAMILY PROTEIN (AFU_ORTHOLOGUE AFUA_8G06820)"/>
    <property type="match status" value="1"/>
</dbReference>
<comment type="similarity">
    <text evidence="5 14">In the C-terminal section; belongs to the HTP reductase family.</text>
</comment>
<comment type="catalytic activity">
    <reaction evidence="12 14">
        <text>5-amino-6-(5-phospho-D-ribitylamino)uracil + NADP(+) = 5-amino-6-(5-phospho-D-ribosylamino)uracil + NADPH + H(+)</text>
        <dbReference type="Rhea" id="RHEA:17845"/>
        <dbReference type="ChEBI" id="CHEBI:15378"/>
        <dbReference type="ChEBI" id="CHEBI:57783"/>
        <dbReference type="ChEBI" id="CHEBI:58349"/>
        <dbReference type="ChEBI" id="CHEBI:58421"/>
        <dbReference type="ChEBI" id="CHEBI:58453"/>
        <dbReference type="EC" id="1.1.1.193"/>
    </reaction>
</comment>
<dbReference type="NCBIfam" id="TIGR00326">
    <property type="entry name" value="eubact_ribD"/>
    <property type="match status" value="1"/>
</dbReference>
<keyword evidence="10 14" id="KW-0560">Oxidoreductase</keyword>
<evidence type="ECO:0000256" key="7">
    <source>
        <dbReference type="ARBA" id="ARBA00022723"/>
    </source>
</evidence>
<dbReference type="InterPro" id="IPR050765">
    <property type="entry name" value="Riboflavin_Biosynth_HTPR"/>
</dbReference>
<evidence type="ECO:0000256" key="12">
    <source>
        <dbReference type="ARBA" id="ARBA00049861"/>
    </source>
</evidence>
<dbReference type="Gene3D" id="3.40.140.10">
    <property type="entry name" value="Cytidine Deaminase, domain 2"/>
    <property type="match status" value="1"/>
</dbReference>